<protein>
    <recommendedName>
        <fullName evidence="2">6-bladed beta-propeller</fullName>
    </recommendedName>
</protein>
<reference evidence="1" key="1">
    <citation type="submission" date="2019-08" db="EMBL/GenBank/DDBJ databases">
        <authorList>
            <person name="Kucharzyk K."/>
            <person name="Murdoch R.W."/>
            <person name="Higgins S."/>
            <person name="Loffler F."/>
        </authorList>
    </citation>
    <scope>NUCLEOTIDE SEQUENCE</scope>
</reference>
<gene>
    <name evidence="1" type="ORF">SDC9_43233</name>
</gene>
<name>A0A644VZX7_9ZZZZ</name>
<dbReference type="AlphaFoldDB" id="A0A644VZX7"/>
<dbReference type="SUPFAM" id="SSF63825">
    <property type="entry name" value="YWTD domain"/>
    <property type="match status" value="1"/>
</dbReference>
<sequence length="384" mass="44589">MLTSCSNEQSTTGVIEIDANINYPKIDLNLDEIAEISYIPLKLGENNIFIQKPRPRSVFITDDRIFIADGNTYNPRIIVYNHEGDPLYTIGQKGRGPSELFGPICFAVDTIREEVFIWDEMAAQLQVYDMYGKFKRFKSRYVNDRILKFDNIDNININTLVLFLPHAKILSRDKYGTPLNFRSLSFLDKDSMTFHDFPDINFERMHLWATGTMRSSLLTTKSGIYFYTLSSDTTFFINDSLRIVPKFIDVTNYPNPGERGVFPSLETDKYIFFNTYVAGIGQPSLNIDNKNKKFLVLDKTAKKIFSLEDRIEIKGPDNVDYYLFECLDWRNLKYGRTLNPNYVAVFVNYIQLIDYYDKLSDSLKRIADQMSENDNPVLILMKIK</sequence>
<accession>A0A644VZX7</accession>
<evidence type="ECO:0000313" key="1">
    <source>
        <dbReference type="EMBL" id="MPL97045.1"/>
    </source>
</evidence>
<dbReference type="Pfam" id="PF17170">
    <property type="entry name" value="DUF5128"/>
    <property type="match status" value="1"/>
</dbReference>
<dbReference type="EMBL" id="VSSQ01000538">
    <property type="protein sequence ID" value="MPL97045.1"/>
    <property type="molecule type" value="Genomic_DNA"/>
</dbReference>
<dbReference type="Gene3D" id="2.120.10.30">
    <property type="entry name" value="TolB, C-terminal domain"/>
    <property type="match status" value="1"/>
</dbReference>
<comment type="caution">
    <text evidence="1">The sequence shown here is derived from an EMBL/GenBank/DDBJ whole genome shotgun (WGS) entry which is preliminary data.</text>
</comment>
<evidence type="ECO:0008006" key="2">
    <source>
        <dbReference type="Google" id="ProtNLM"/>
    </source>
</evidence>
<dbReference type="InterPro" id="IPR011042">
    <property type="entry name" value="6-blade_b-propeller_TolB-like"/>
</dbReference>
<proteinExistence type="predicted"/>
<organism evidence="1">
    <name type="scientific">bioreactor metagenome</name>
    <dbReference type="NCBI Taxonomy" id="1076179"/>
    <lineage>
        <taxon>unclassified sequences</taxon>
        <taxon>metagenomes</taxon>
        <taxon>ecological metagenomes</taxon>
    </lineage>
</organism>